<feature type="chain" id="PRO_5013321863" evidence="5">
    <location>
        <begin position="32"/>
        <end position="248"/>
    </location>
</feature>
<keyword evidence="1 5" id="KW-0732">Signal</keyword>
<dbReference type="RefSeq" id="WP_085462398.1">
    <property type="nucleotide sequence ID" value="NZ_FXBL01000002.1"/>
</dbReference>
<evidence type="ECO:0000313" key="7">
    <source>
        <dbReference type="EMBL" id="SMH26153.1"/>
    </source>
</evidence>
<proteinExistence type="predicted"/>
<gene>
    <name evidence="7" type="ORF">SAMN02982922_0052</name>
</gene>
<feature type="domain" description="Thioredoxin" evidence="6">
    <location>
        <begin position="66"/>
        <end position="248"/>
    </location>
</feature>
<keyword evidence="2" id="KW-0560">Oxidoreductase</keyword>
<dbReference type="PROSITE" id="PS00194">
    <property type="entry name" value="THIOREDOXIN_1"/>
    <property type="match status" value="1"/>
</dbReference>
<dbReference type="AlphaFoldDB" id="A0A1X7MQA2"/>
<keyword evidence="7" id="KW-0413">Isomerase</keyword>
<evidence type="ECO:0000313" key="8">
    <source>
        <dbReference type="Proteomes" id="UP000193083"/>
    </source>
</evidence>
<dbReference type="PANTHER" id="PTHR13887">
    <property type="entry name" value="GLUTATHIONE S-TRANSFERASE KAPPA"/>
    <property type="match status" value="1"/>
</dbReference>
<dbReference type="Proteomes" id="UP000193083">
    <property type="component" value="Unassembled WGS sequence"/>
</dbReference>
<dbReference type="GO" id="GO:0015036">
    <property type="term" value="F:disulfide oxidoreductase activity"/>
    <property type="evidence" value="ECO:0007669"/>
    <property type="project" value="UniProtKB-ARBA"/>
</dbReference>
<evidence type="ECO:0000256" key="1">
    <source>
        <dbReference type="ARBA" id="ARBA00022729"/>
    </source>
</evidence>
<evidence type="ECO:0000256" key="5">
    <source>
        <dbReference type="SAM" id="SignalP"/>
    </source>
</evidence>
<keyword evidence="4" id="KW-0676">Redox-active center</keyword>
<evidence type="ECO:0000256" key="3">
    <source>
        <dbReference type="ARBA" id="ARBA00023157"/>
    </source>
</evidence>
<dbReference type="Gene3D" id="3.40.30.10">
    <property type="entry name" value="Glutaredoxin"/>
    <property type="match status" value="1"/>
</dbReference>
<dbReference type="GO" id="GO:0016853">
    <property type="term" value="F:isomerase activity"/>
    <property type="evidence" value="ECO:0007669"/>
    <property type="project" value="UniProtKB-KW"/>
</dbReference>
<dbReference type="InterPro" id="IPR017937">
    <property type="entry name" value="Thioredoxin_CS"/>
</dbReference>
<reference evidence="7 8" key="1">
    <citation type="submission" date="2017-04" db="EMBL/GenBank/DDBJ databases">
        <authorList>
            <person name="Afonso C.L."/>
            <person name="Miller P.J."/>
            <person name="Scott M.A."/>
            <person name="Spackman E."/>
            <person name="Goraichik I."/>
            <person name="Dimitrov K.M."/>
            <person name="Suarez D.L."/>
            <person name="Swayne D.E."/>
        </authorList>
    </citation>
    <scope>NUCLEOTIDE SEQUENCE [LARGE SCALE GENOMIC DNA]</scope>
    <source>
        <strain evidence="7 8">B5P</strain>
    </source>
</reference>
<dbReference type="InterPro" id="IPR013766">
    <property type="entry name" value="Thioredoxin_domain"/>
</dbReference>
<sequence length="248" mass="27118">MKSRRTHPRTVIWFALALLLSLFAGQQQSIADSMPKEEFEQRVRDYLLAHPEAVVEALQAYDARQKQAQEDAAKAALTARAEEIFRDPASPVGGNVEGSVTLVEFFDYNCPYCRQMMPVMEQAVAADPQLRIAYKEFPILGPDSVFAAKAALAANLQGGYAKFHKALFEVKSRITEAVVLKVAANVGLDVERLKTDMEGTAIRDTVDRNLQLAQDLGITGTPVFIAGDQILGGAVPLATLTQLIEQAK</sequence>
<dbReference type="CDD" id="cd03023">
    <property type="entry name" value="DsbA_Com1_like"/>
    <property type="match status" value="1"/>
</dbReference>
<keyword evidence="8" id="KW-1185">Reference proteome</keyword>
<keyword evidence="3" id="KW-1015">Disulfide bond</keyword>
<dbReference type="EMBL" id="FXBL01000002">
    <property type="protein sequence ID" value="SMH26153.1"/>
    <property type="molecule type" value="Genomic_DNA"/>
</dbReference>
<dbReference type="OrthoDB" id="9780147at2"/>
<accession>A0A1X7MQA2</accession>
<evidence type="ECO:0000256" key="2">
    <source>
        <dbReference type="ARBA" id="ARBA00023002"/>
    </source>
</evidence>
<dbReference type="Pfam" id="PF01323">
    <property type="entry name" value="DSBA"/>
    <property type="match status" value="1"/>
</dbReference>
<dbReference type="PROSITE" id="PS51352">
    <property type="entry name" value="THIOREDOXIN_2"/>
    <property type="match status" value="1"/>
</dbReference>
<dbReference type="PANTHER" id="PTHR13887:SF14">
    <property type="entry name" value="DISULFIDE BOND FORMATION PROTEIN D"/>
    <property type="match status" value="1"/>
</dbReference>
<dbReference type="SUPFAM" id="SSF52833">
    <property type="entry name" value="Thioredoxin-like"/>
    <property type="match status" value="1"/>
</dbReference>
<dbReference type="InterPro" id="IPR041205">
    <property type="entry name" value="ScsC_N"/>
</dbReference>
<dbReference type="InterPro" id="IPR036249">
    <property type="entry name" value="Thioredoxin-like_sf"/>
</dbReference>
<evidence type="ECO:0000259" key="6">
    <source>
        <dbReference type="PROSITE" id="PS51352"/>
    </source>
</evidence>
<name>A0A1X7MQA2_9HYPH</name>
<protein>
    <submittedName>
        <fullName evidence="7">Protein-disulfide isomerase</fullName>
    </submittedName>
</protein>
<organism evidence="7 8">
    <name type="scientific">Mesorhizobium australicum</name>
    <dbReference type="NCBI Taxonomy" id="536018"/>
    <lineage>
        <taxon>Bacteria</taxon>
        <taxon>Pseudomonadati</taxon>
        <taxon>Pseudomonadota</taxon>
        <taxon>Alphaproteobacteria</taxon>
        <taxon>Hyphomicrobiales</taxon>
        <taxon>Phyllobacteriaceae</taxon>
        <taxon>Mesorhizobium</taxon>
    </lineage>
</organism>
<dbReference type="Pfam" id="PF18312">
    <property type="entry name" value="ScsC_N"/>
    <property type="match status" value="1"/>
</dbReference>
<dbReference type="InterPro" id="IPR001853">
    <property type="entry name" value="DSBA-like_thioredoxin_dom"/>
</dbReference>
<evidence type="ECO:0000256" key="4">
    <source>
        <dbReference type="ARBA" id="ARBA00023284"/>
    </source>
</evidence>
<feature type="signal peptide" evidence="5">
    <location>
        <begin position="1"/>
        <end position="31"/>
    </location>
</feature>